<comment type="caution">
    <text evidence="2">The sequence shown here is derived from an EMBL/GenBank/DDBJ whole genome shotgun (WGS) entry which is preliminary data.</text>
</comment>
<protein>
    <recommendedName>
        <fullName evidence="1">HTH cro/C1-type domain-containing protein</fullName>
    </recommendedName>
</protein>
<sequence length="64" mass="7376">MRNHIKQLRKENNITLNDLSVMSDVPVEELEAIEDGTIEPTLLDAYNIKKALNQEFLADVFVFE</sequence>
<dbReference type="Pfam" id="PF01381">
    <property type="entry name" value="HTH_3"/>
    <property type="match status" value="1"/>
</dbReference>
<organism evidence="2 3">
    <name type="scientific">Methanobrevibacter thaueri</name>
    <dbReference type="NCBI Taxonomy" id="190975"/>
    <lineage>
        <taxon>Archaea</taxon>
        <taxon>Methanobacteriati</taxon>
        <taxon>Methanobacteriota</taxon>
        <taxon>Methanomada group</taxon>
        <taxon>Methanobacteria</taxon>
        <taxon>Methanobacteriales</taxon>
        <taxon>Methanobacteriaceae</taxon>
        <taxon>Methanobrevibacter</taxon>
    </lineage>
</organism>
<gene>
    <name evidence="2" type="ORF">MBBTH_08050</name>
</gene>
<evidence type="ECO:0000313" key="2">
    <source>
        <dbReference type="EMBL" id="PWB87538.1"/>
    </source>
</evidence>
<dbReference type="Proteomes" id="UP000251717">
    <property type="component" value="Unassembled WGS sequence"/>
</dbReference>
<dbReference type="GO" id="GO:0003677">
    <property type="term" value="F:DNA binding"/>
    <property type="evidence" value="ECO:0007669"/>
    <property type="project" value="InterPro"/>
</dbReference>
<dbReference type="RefSeq" id="WP_116591775.1">
    <property type="nucleotide sequence ID" value="NZ_MZGS01000019.1"/>
</dbReference>
<reference evidence="2 3" key="1">
    <citation type="submission" date="2017-03" db="EMBL/GenBank/DDBJ databases">
        <title>Genome sequence of Methanobrevibacter thaueri.</title>
        <authorList>
            <person name="Poehlein A."/>
            <person name="Seedorf H."/>
            <person name="Daniel R."/>
        </authorList>
    </citation>
    <scope>NUCLEOTIDE SEQUENCE [LARGE SCALE GENOMIC DNA]</scope>
    <source>
        <strain evidence="2 3">DSM 11995</strain>
    </source>
</reference>
<keyword evidence="3" id="KW-1185">Reference proteome</keyword>
<evidence type="ECO:0000259" key="1">
    <source>
        <dbReference type="PROSITE" id="PS50943"/>
    </source>
</evidence>
<dbReference type="CDD" id="cd00093">
    <property type="entry name" value="HTH_XRE"/>
    <property type="match status" value="1"/>
</dbReference>
<accession>A0A315XNV0</accession>
<dbReference type="AlphaFoldDB" id="A0A315XNV0"/>
<name>A0A315XNV0_9EURY</name>
<dbReference type="EMBL" id="MZGS01000019">
    <property type="protein sequence ID" value="PWB87538.1"/>
    <property type="molecule type" value="Genomic_DNA"/>
</dbReference>
<dbReference type="SUPFAM" id="SSF47413">
    <property type="entry name" value="lambda repressor-like DNA-binding domains"/>
    <property type="match status" value="1"/>
</dbReference>
<dbReference type="InterPro" id="IPR001387">
    <property type="entry name" value="Cro/C1-type_HTH"/>
</dbReference>
<dbReference type="Gene3D" id="1.10.260.40">
    <property type="entry name" value="lambda repressor-like DNA-binding domains"/>
    <property type="match status" value="1"/>
</dbReference>
<feature type="domain" description="HTH cro/C1-type" evidence="1">
    <location>
        <begin position="5"/>
        <end position="61"/>
    </location>
</feature>
<dbReference type="PROSITE" id="PS50943">
    <property type="entry name" value="HTH_CROC1"/>
    <property type="match status" value="1"/>
</dbReference>
<evidence type="ECO:0000313" key="3">
    <source>
        <dbReference type="Proteomes" id="UP000251717"/>
    </source>
</evidence>
<dbReference type="InterPro" id="IPR010982">
    <property type="entry name" value="Lambda_DNA-bd_dom_sf"/>
</dbReference>
<proteinExistence type="predicted"/>